<reference evidence="2" key="1">
    <citation type="submission" date="2023-10" db="EMBL/GenBank/DDBJ databases">
        <authorList>
            <person name="Noh H."/>
        </authorList>
    </citation>
    <scope>NUCLEOTIDE SEQUENCE</scope>
    <source>
        <strain evidence="2">DUCC4014</strain>
    </source>
</reference>
<feature type="compositionally biased region" description="Pro residues" evidence="1">
    <location>
        <begin position="179"/>
        <end position="189"/>
    </location>
</feature>
<proteinExistence type="predicted"/>
<feature type="compositionally biased region" description="Low complexity" evidence="1">
    <location>
        <begin position="27"/>
        <end position="63"/>
    </location>
</feature>
<dbReference type="AlphaFoldDB" id="A0AAF0Y8A3"/>
<name>A0AAF0Y8A3_9TREE</name>
<feature type="compositionally biased region" description="Pro residues" evidence="1">
    <location>
        <begin position="277"/>
        <end position="295"/>
    </location>
</feature>
<evidence type="ECO:0000313" key="3">
    <source>
        <dbReference type="Proteomes" id="UP000827549"/>
    </source>
</evidence>
<dbReference type="RefSeq" id="XP_062625808.1">
    <property type="nucleotide sequence ID" value="XM_062769824.1"/>
</dbReference>
<keyword evidence="3" id="KW-1185">Reference proteome</keyword>
<evidence type="ECO:0000313" key="2">
    <source>
        <dbReference type="EMBL" id="WOO79776.1"/>
    </source>
</evidence>
<feature type="compositionally biased region" description="Polar residues" evidence="1">
    <location>
        <begin position="117"/>
        <end position="137"/>
    </location>
</feature>
<evidence type="ECO:0000256" key="1">
    <source>
        <dbReference type="SAM" id="MobiDB-lite"/>
    </source>
</evidence>
<dbReference type="GeneID" id="87806536"/>
<sequence>MSAGGPGGPGGHTFPPQQEMSAGDVILQQLLSLQAQAEHQQQQMHQQQPQPQQQQQQQPFYPQQHEHFHQFQQQQFQVPPAPLKRSWSDVDVQQQQQPSFWPPPPPPDQHFLPPQFRSPQMSSPQLTSPQLQFMNNNKKPRYDQPPPPPGMAMGFPPMMSSPQPQPLPTPPQRQYAYPYPVPQAFPPQQPQQNAFPTPALPLPQQFLPPPPPAASPSPVLQHQHPVAFPPPQAPAPTPAPRPVKPKAPKPVAPAPSRPMAAPPSRPKAAPTSSKSAAPPPALAPQRPAPVPAPAASPFPILAKATSSAPAVLTRPGPAREEIPTVPLLYHLAVSAHQAAHHHLRQAFVPSSIRVPGGEDPTCPPIRMTRGGRPKAGVPFSHDANAATTSLRLLVLSADLLRSGLSTAGLSDKEKVAFGLEFVTVGIKILAAVEEIGRLDSAQRAKIKINVDTENLATDVEDTITKSHALSLRSPALKTYRHGLELSNARLAFMRDKVHHGKRVIKQALAMTTKDEFQHRYSLRLMLMQHLEETSHPDFFTVADEIESEARSRQHFELMQLIHVARIKAYFSQRKWDKLQPALDEGAKVMRLTQPPPEPAAGGSNTVATGIRPKSPQSLAWKASLTAHFLLLRALYQGRIGEDNKVKLVLKSLYNLIDDSTDQGYLDAMRESGGIVEFVLQSPSGPPQSLYVQSTPINVLYTLTYITTIVSRREFLGSSATCRTLVHSRAMREWEDVARAEDFWDSGFSQVHGLAEALRLRKVMATLKAEGMMEEALAHIIRSSFAEADKVGALHRRASTYNQVLTDTVRHLRRCHLFNSHLPQLSLLYAQFTHILGLSDNAVRYYRAAQSMITPGSELRLVVDVGLLSASGGLEGLRDSHERSQYVNMLADACRSGNNAMLSAVGSFLSSLTETERVISKRFLSNAYELARKGNLNVLHCLIFAFTTGAHVYGDSERQLKQLESGRSITQMLGGLDRPDGVGQTILGLWYAVKLRDAYRLAGRLEDEKASQVSVDKHFARIAEVREFARRRFPPMPPRQQIQNL</sequence>
<dbReference type="Proteomes" id="UP000827549">
    <property type="component" value="Chromosome 2"/>
</dbReference>
<gene>
    <name evidence="2" type="primary">Ttn_0</name>
    <name evidence="2" type="ORF">LOC62_02G003292</name>
</gene>
<feature type="compositionally biased region" description="Pro residues" evidence="1">
    <location>
        <begin position="198"/>
        <end position="215"/>
    </location>
</feature>
<feature type="compositionally biased region" description="Pro residues" evidence="1">
    <location>
        <begin position="227"/>
        <end position="242"/>
    </location>
</feature>
<feature type="compositionally biased region" description="Gly residues" evidence="1">
    <location>
        <begin position="1"/>
        <end position="11"/>
    </location>
</feature>
<accession>A0AAF0Y8A3</accession>
<feature type="compositionally biased region" description="Low complexity" evidence="1">
    <location>
        <begin position="266"/>
        <end position="276"/>
    </location>
</feature>
<feature type="region of interest" description="Disordered" evidence="1">
    <location>
        <begin position="1"/>
        <end position="295"/>
    </location>
</feature>
<dbReference type="EMBL" id="CP086715">
    <property type="protein sequence ID" value="WOO79776.1"/>
    <property type="molecule type" value="Genomic_DNA"/>
</dbReference>
<feature type="compositionally biased region" description="Pro residues" evidence="1">
    <location>
        <begin position="248"/>
        <end position="265"/>
    </location>
</feature>
<feature type="compositionally biased region" description="Low complexity" evidence="1">
    <location>
        <begin position="151"/>
        <end position="162"/>
    </location>
</feature>
<protein>
    <submittedName>
        <fullName evidence="2">Titin</fullName>
    </submittedName>
</protein>
<organism evidence="2 3">
    <name type="scientific">Vanrija pseudolonga</name>
    <dbReference type="NCBI Taxonomy" id="143232"/>
    <lineage>
        <taxon>Eukaryota</taxon>
        <taxon>Fungi</taxon>
        <taxon>Dikarya</taxon>
        <taxon>Basidiomycota</taxon>
        <taxon>Agaricomycotina</taxon>
        <taxon>Tremellomycetes</taxon>
        <taxon>Trichosporonales</taxon>
        <taxon>Trichosporonaceae</taxon>
        <taxon>Vanrija</taxon>
    </lineage>
</organism>